<dbReference type="Gene3D" id="1.20.1740.10">
    <property type="entry name" value="Amino acid/polyamine transporter I"/>
    <property type="match status" value="1"/>
</dbReference>
<organism evidence="2">
    <name type="scientific">uncultured Rubrobacteraceae bacterium</name>
    <dbReference type="NCBI Taxonomy" id="349277"/>
    <lineage>
        <taxon>Bacteria</taxon>
        <taxon>Bacillati</taxon>
        <taxon>Actinomycetota</taxon>
        <taxon>Rubrobacteria</taxon>
        <taxon>Rubrobacterales</taxon>
        <taxon>Rubrobacteraceae</taxon>
        <taxon>environmental samples</taxon>
    </lineage>
</organism>
<keyword evidence="1" id="KW-0472">Membrane</keyword>
<feature type="transmembrane region" description="Helical" evidence="1">
    <location>
        <begin position="461"/>
        <end position="481"/>
    </location>
</feature>
<accession>A0A6J4P9T4</accession>
<evidence type="ECO:0000256" key="1">
    <source>
        <dbReference type="SAM" id="Phobius"/>
    </source>
</evidence>
<feature type="transmembrane region" description="Helical" evidence="1">
    <location>
        <begin position="437"/>
        <end position="455"/>
    </location>
</feature>
<dbReference type="EMBL" id="CADCVA010000083">
    <property type="protein sequence ID" value="CAA9408170.1"/>
    <property type="molecule type" value="Genomic_DNA"/>
</dbReference>
<feature type="transmembrane region" description="Helical" evidence="1">
    <location>
        <begin position="229"/>
        <end position="250"/>
    </location>
</feature>
<evidence type="ECO:0000313" key="2">
    <source>
        <dbReference type="EMBL" id="CAA9408170.1"/>
    </source>
</evidence>
<reference evidence="2" key="1">
    <citation type="submission" date="2020-02" db="EMBL/GenBank/DDBJ databases">
        <authorList>
            <person name="Meier V. D."/>
        </authorList>
    </citation>
    <scope>NUCLEOTIDE SEQUENCE</scope>
    <source>
        <strain evidence="2">AVDCRST_MAG82</strain>
    </source>
</reference>
<name>A0A6J4P9T4_9ACTN</name>
<feature type="transmembrane region" description="Helical" evidence="1">
    <location>
        <begin position="341"/>
        <end position="362"/>
    </location>
</feature>
<feature type="transmembrane region" description="Helical" evidence="1">
    <location>
        <begin position="65"/>
        <end position="90"/>
    </location>
</feature>
<keyword evidence="1" id="KW-1133">Transmembrane helix</keyword>
<feature type="transmembrane region" description="Helical" evidence="1">
    <location>
        <begin position="382"/>
        <end position="399"/>
    </location>
</feature>
<dbReference type="AlphaFoldDB" id="A0A6J4P9T4"/>
<gene>
    <name evidence="2" type="ORF">AVDCRST_MAG82-619</name>
</gene>
<sequence>MANDKITAPKKSPTEMLKGWLLAEVVEDMPGPQAKEGRSEQHAWWQVVCLTGVDYFSTLGYIPGIAALAAGALSPIATLFIVLLTLFGALPMYRRVAEESPNGQGSISMLEKLLSFWRGKVLVLCLLGFVATGWLITITLSAADAAIHVVENPLMPSFLHGREVLITLVLLVILGAVFLKGLKEAIGIAVFIVGAYLLLNLLVVGAGFYEIATHPQEVVRWQDALFTNYGNPLLMLGASLLVFPRLALGLSGFETGVGMMPLVRGEEGDDPKRPAGRIRNTRRMLTVAALIMSFYLITTSFVTTLLIPARELAPGGSANGRALAYVAHDQLGDALGTVYDLSTILILAFAGASAMAGLLNIVPRYLPRYGMAPEWARAIRPLVLVYIAIAVVVTIIFSADVDAQAGAYATGVLAMMCSAAFAVTLSAWRGGTRLQAIAFGLVTAVFVYAFVANEVERPDGILISLFFIGAIVATSLVSRVYRSLELRQERIELDEVALRFVEEAGYGGELHIVANRRQAGDEAEYDHKEAEQRGDNHIPKDVPIIFLEVDVDDASEFEDVLEVRGVEVGGHKVMRAVSSVVPNAIAALLLHLRATTGNAPHCYFGWRRVTLSCTCSASCYSGKETPPPSPTSSPLELRPDSAIDFGVNVTVMEHLASPSKLLPQEVSTSEKEP</sequence>
<proteinExistence type="predicted"/>
<feature type="transmembrane region" description="Helical" evidence="1">
    <location>
        <begin position="186"/>
        <end position="209"/>
    </location>
</feature>
<keyword evidence="1" id="KW-0812">Transmembrane</keyword>
<feature type="transmembrane region" description="Helical" evidence="1">
    <location>
        <begin position="405"/>
        <end position="425"/>
    </location>
</feature>
<feature type="transmembrane region" description="Helical" evidence="1">
    <location>
        <begin position="121"/>
        <end position="143"/>
    </location>
</feature>
<protein>
    <submittedName>
        <fullName evidence="2">Putative membrane protein</fullName>
    </submittedName>
</protein>
<feature type="transmembrane region" description="Helical" evidence="1">
    <location>
        <begin position="163"/>
        <end position="179"/>
    </location>
</feature>
<feature type="transmembrane region" description="Helical" evidence="1">
    <location>
        <begin position="285"/>
        <end position="307"/>
    </location>
</feature>